<dbReference type="CDD" id="cd19365">
    <property type="entry name" value="TenA_C-like"/>
    <property type="match status" value="1"/>
</dbReference>
<dbReference type="GO" id="GO:0009228">
    <property type="term" value="P:thiamine biosynthetic process"/>
    <property type="evidence" value="ECO:0007669"/>
    <property type="project" value="UniProtKB-KW"/>
</dbReference>
<dbReference type="RefSeq" id="WP_009779266.1">
    <property type="nucleotide sequence ID" value="NZ_CH672395.1"/>
</dbReference>
<proteinExistence type="inferred from homology"/>
<evidence type="ECO:0000313" key="4">
    <source>
        <dbReference type="Proteomes" id="UP000001601"/>
    </source>
</evidence>
<dbReference type="EMBL" id="AANC01000002">
    <property type="protein sequence ID" value="EAQ50239.1"/>
    <property type="molecule type" value="Genomic_DNA"/>
</dbReference>
<keyword evidence="4" id="KW-1185">Reference proteome</keyword>
<sequence>MSWSKESWKRIEGIYTEILNMPFITQLTEGTLPLEQFQFYVLQDSSYLENFGRALALIAARAHDVEDILTFTRFAEGAIVVENALHESFFKEFNIDKTGPIGPTSHHYAHFLKSTAALDQVEVAMAAVLPCFWIYKKVGDKILKNQKTKNNPYQKWIDTYAGEEFGLLVDQAIKTCDRVAATCTSQQQERMHAAFYTASQLEFMFWDSASALRKWPF</sequence>
<keyword evidence="1" id="KW-0378">Hydrolase</keyword>
<name>A3XJN3_LEEBM</name>
<dbReference type="GO" id="GO:0050334">
    <property type="term" value="F:thiaminase activity"/>
    <property type="evidence" value="ECO:0007669"/>
    <property type="project" value="UniProtKB-EC"/>
</dbReference>
<comment type="catalytic activity">
    <reaction evidence="1">
        <text>4-amino-5-aminomethyl-2-methylpyrimidine + H2O = 4-amino-5-hydroxymethyl-2-methylpyrimidine + NH4(+)</text>
        <dbReference type="Rhea" id="RHEA:31799"/>
        <dbReference type="ChEBI" id="CHEBI:15377"/>
        <dbReference type="ChEBI" id="CHEBI:16892"/>
        <dbReference type="ChEBI" id="CHEBI:28938"/>
        <dbReference type="ChEBI" id="CHEBI:63416"/>
        <dbReference type="EC" id="3.5.99.2"/>
    </reaction>
</comment>
<dbReference type="GO" id="GO:0005829">
    <property type="term" value="C:cytosol"/>
    <property type="evidence" value="ECO:0007669"/>
    <property type="project" value="TreeGrafter"/>
</dbReference>
<dbReference type="InterPro" id="IPR027574">
    <property type="entry name" value="Thiaminase_II"/>
</dbReference>
<dbReference type="HOGENOM" id="CLU_077537_3_2_10"/>
<feature type="domain" description="Thiaminase-2/PQQC" evidence="2">
    <location>
        <begin position="8"/>
        <end position="210"/>
    </location>
</feature>
<dbReference type="EC" id="3.5.99.2" evidence="1"/>
<dbReference type="InterPro" id="IPR004305">
    <property type="entry name" value="Thiaminase-2/PQQC"/>
</dbReference>
<dbReference type="PANTHER" id="PTHR43198">
    <property type="entry name" value="BIFUNCTIONAL TH2 PROTEIN"/>
    <property type="match status" value="1"/>
</dbReference>
<organism evidence="3 4">
    <name type="scientific">Leeuwenhoekiella blandensis (strain CECT 7118 / CCUG 51940 / KCTC 22103 / MED217)</name>
    <name type="common">Flavobacterium sp. (strain MED217)</name>
    <dbReference type="NCBI Taxonomy" id="398720"/>
    <lineage>
        <taxon>Bacteria</taxon>
        <taxon>Pseudomonadati</taxon>
        <taxon>Bacteroidota</taxon>
        <taxon>Flavobacteriia</taxon>
        <taxon>Flavobacteriales</taxon>
        <taxon>Flavobacteriaceae</taxon>
        <taxon>Leeuwenhoekiella</taxon>
    </lineage>
</organism>
<dbReference type="UniPathway" id="UPA00060"/>
<dbReference type="InterPro" id="IPR016084">
    <property type="entry name" value="Haem_Oase-like_multi-hlx"/>
</dbReference>
<dbReference type="Gene3D" id="1.20.910.10">
    <property type="entry name" value="Heme oxygenase-like"/>
    <property type="match status" value="1"/>
</dbReference>
<dbReference type="InterPro" id="IPR050967">
    <property type="entry name" value="Thiamine_Salvage_TenA"/>
</dbReference>
<dbReference type="NCBIfam" id="TIGR04306">
    <property type="entry name" value="salvage_TenA"/>
    <property type="match status" value="1"/>
</dbReference>
<evidence type="ECO:0000256" key="1">
    <source>
        <dbReference type="RuleBase" id="RU363093"/>
    </source>
</evidence>
<dbReference type="Proteomes" id="UP000001601">
    <property type="component" value="Unassembled WGS sequence"/>
</dbReference>
<comment type="function">
    <text evidence="1">Catalyzes an amino-pyrimidine hydrolysis reaction at the C5' of the pyrimidine moiety of thiamine compounds, a reaction that is part of a thiamine salvage pathway.</text>
</comment>
<comment type="caution">
    <text evidence="3">The sequence shown here is derived from an EMBL/GenBank/DDBJ whole genome shotgun (WGS) entry which is preliminary data.</text>
</comment>
<dbReference type="eggNOG" id="COG0819">
    <property type="taxonomic scope" value="Bacteria"/>
</dbReference>
<evidence type="ECO:0000259" key="2">
    <source>
        <dbReference type="Pfam" id="PF03070"/>
    </source>
</evidence>
<evidence type="ECO:0000313" key="3">
    <source>
        <dbReference type="EMBL" id="EAQ50239.1"/>
    </source>
</evidence>
<dbReference type="Pfam" id="PF03070">
    <property type="entry name" value="TENA_THI-4"/>
    <property type="match status" value="1"/>
</dbReference>
<gene>
    <name evidence="3" type="ORF">MED217_04387</name>
</gene>
<dbReference type="OrthoDB" id="34166at2"/>
<keyword evidence="1" id="KW-0784">Thiamine biosynthesis</keyword>
<comment type="pathway">
    <text evidence="1">Cofactor biosynthesis; thiamine diphosphate biosynthesis.</text>
</comment>
<dbReference type="STRING" id="398720.MED217_04387"/>
<dbReference type="SUPFAM" id="SSF48613">
    <property type="entry name" value="Heme oxygenase-like"/>
    <property type="match status" value="1"/>
</dbReference>
<accession>A3XJN3</accession>
<dbReference type="GO" id="GO:0009229">
    <property type="term" value="P:thiamine diphosphate biosynthetic process"/>
    <property type="evidence" value="ECO:0007669"/>
    <property type="project" value="UniProtKB-UniPathway"/>
</dbReference>
<dbReference type="PANTHER" id="PTHR43198:SF2">
    <property type="entry name" value="SI:CH1073-67J19.1-RELATED"/>
    <property type="match status" value="1"/>
</dbReference>
<comment type="catalytic activity">
    <reaction evidence="1">
        <text>thiamine + H2O = 5-(2-hydroxyethyl)-4-methylthiazole + 4-amino-5-hydroxymethyl-2-methylpyrimidine + H(+)</text>
        <dbReference type="Rhea" id="RHEA:17509"/>
        <dbReference type="ChEBI" id="CHEBI:15377"/>
        <dbReference type="ChEBI" id="CHEBI:15378"/>
        <dbReference type="ChEBI" id="CHEBI:16892"/>
        <dbReference type="ChEBI" id="CHEBI:17957"/>
        <dbReference type="ChEBI" id="CHEBI:18385"/>
        <dbReference type="EC" id="3.5.99.2"/>
    </reaction>
</comment>
<protein>
    <recommendedName>
        <fullName evidence="1">Aminopyrimidine aminohydrolase</fullName>
        <ecNumber evidence="1">3.5.99.2</ecNumber>
    </recommendedName>
</protein>
<comment type="similarity">
    <text evidence="1">Belongs to the TenA family.</text>
</comment>
<reference evidence="3 4" key="1">
    <citation type="journal article" date="2007" name="Nature">
        <title>Light stimulates growth of proteorhodopsin-containing marine Flavobacteria.</title>
        <authorList>
            <person name="Gomez-Consarnau L."/>
            <person name="Gonzalez J.M."/>
            <person name="Coll-Llado M."/>
            <person name="Gourdon P."/>
            <person name="Pascher T."/>
            <person name="Neutze R."/>
            <person name="Pedros-Alio C."/>
            <person name="Pinhassi J."/>
        </authorList>
    </citation>
    <scope>NUCLEOTIDE SEQUENCE [LARGE SCALE GENOMIC DNA]</scope>
    <source>
        <strain evidence="3 4">MED217</strain>
    </source>
</reference>
<dbReference type="AlphaFoldDB" id="A3XJN3"/>